<evidence type="ECO:0000313" key="2">
    <source>
        <dbReference type="Proteomes" id="UP000494330"/>
    </source>
</evidence>
<reference evidence="1 2" key="1">
    <citation type="submission" date="2019-09" db="EMBL/GenBank/DDBJ databases">
        <authorList>
            <person name="Depoorter E."/>
        </authorList>
    </citation>
    <scope>NUCLEOTIDE SEQUENCE [LARGE SCALE GENOMIC DNA]</scope>
    <source>
        <strain evidence="1">LMG 30113</strain>
    </source>
</reference>
<dbReference type="RefSeq" id="WP_034200431.1">
    <property type="nucleotide sequence ID" value="NZ_CABVQD010000057.1"/>
</dbReference>
<accession>A0A6J5F563</accession>
<name>A0A6J5F563_9BURK</name>
<sequence>MTTLSYTSRDEPWVSRYIYAERVKIVHASRMEADDAYDDLYGPVIEVLDALLACIAGEVDDDEWNACMEKVQAQVLFAAFRDDDRCDLFLGVSKAMSDLGMTSLDGAVEQGE</sequence>
<evidence type="ECO:0000313" key="1">
    <source>
        <dbReference type="EMBL" id="VWC47332.1"/>
    </source>
</evidence>
<protein>
    <submittedName>
        <fullName evidence="1">Uncharacterized protein</fullName>
    </submittedName>
</protein>
<dbReference type="Proteomes" id="UP000494330">
    <property type="component" value="Unassembled WGS sequence"/>
</dbReference>
<organism evidence="1 2">
    <name type="scientific">Burkholderia paludis</name>
    <dbReference type="NCBI Taxonomy" id="1506587"/>
    <lineage>
        <taxon>Bacteria</taxon>
        <taxon>Pseudomonadati</taxon>
        <taxon>Pseudomonadota</taxon>
        <taxon>Betaproteobacteria</taxon>
        <taxon>Burkholderiales</taxon>
        <taxon>Burkholderiaceae</taxon>
        <taxon>Burkholderia</taxon>
        <taxon>Burkholderia cepacia complex</taxon>
    </lineage>
</organism>
<gene>
    <name evidence="1" type="ORF">BPA30113_07419</name>
</gene>
<dbReference type="EMBL" id="CABVQD010000057">
    <property type="protein sequence ID" value="VWC47332.1"/>
    <property type="molecule type" value="Genomic_DNA"/>
</dbReference>
<dbReference type="AlphaFoldDB" id="A0A6J5F563"/>
<proteinExistence type="predicted"/>
<keyword evidence="2" id="KW-1185">Reference proteome</keyword>